<name>A0A413S806_9FIRM</name>
<sequence>MKKADNSVIGKKIKNNRSAKLTKSSGGDGTVRAAYLVWQARTSVDRSKTDAAALAKSEIAFVLPDG</sequence>
<gene>
    <name evidence="2" type="ORF">DW927_20615</name>
</gene>
<feature type="non-terminal residue" evidence="2">
    <location>
        <position position="66"/>
    </location>
</feature>
<dbReference type="AlphaFoldDB" id="A0A413S806"/>
<reference evidence="2 3" key="1">
    <citation type="submission" date="2018-08" db="EMBL/GenBank/DDBJ databases">
        <title>A genome reference for cultivated species of the human gut microbiota.</title>
        <authorList>
            <person name="Zou Y."/>
            <person name="Xue W."/>
            <person name="Luo G."/>
        </authorList>
    </citation>
    <scope>NUCLEOTIDE SEQUENCE [LARGE SCALE GENOMIC DNA]</scope>
    <source>
        <strain evidence="2 3">AM43-11</strain>
    </source>
</reference>
<accession>A0A413S806</accession>
<proteinExistence type="predicted"/>
<dbReference type="Proteomes" id="UP000284465">
    <property type="component" value="Unassembled WGS sequence"/>
</dbReference>
<comment type="caution">
    <text evidence="2">The sequence shown here is derived from an EMBL/GenBank/DDBJ whole genome shotgun (WGS) entry which is preliminary data.</text>
</comment>
<evidence type="ECO:0000256" key="1">
    <source>
        <dbReference type="SAM" id="MobiDB-lite"/>
    </source>
</evidence>
<evidence type="ECO:0000313" key="3">
    <source>
        <dbReference type="Proteomes" id="UP000284465"/>
    </source>
</evidence>
<dbReference type="EMBL" id="QSFP01000090">
    <property type="protein sequence ID" value="RHA58318.1"/>
    <property type="molecule type" value="Genomic_DNA"/>
</dbReference>
<feature type="region of interest" description="Disordered" evidence="1">
    <location>
        <begin position="1"/>
        <end position="27"/>
    </location>
</feature>
<evidence type="ECO:0000313" key="2">
    <source>
        <dbReference type="EMBL" id="RHA58318.1"/>
    </source>
</evidence>
<protein>
    <submittedName>
        <fullName evidence="2">Uncharacterized protein</fullName>
    </submittedName>
</protein>
<organism evidence="2 3">
    <name type="scientific">Roseburia intestinalis</name>
    <dbReference type="NCBI Taxonomy" id="166486"/>
    <lineage>
        <taxon>Bacteria</taxon>
        <taxon>Bacillati</taxon>
        <taxon>Bacillota</taxon>
        <taxon>Clostridia</taxon>
        <taxon>Lachnospirales</taxon>
        <taxon>Lachnospiraceae</taxon>
        <taxon>Roseburia</taxon>
    </lineage>
</organism>